<name>A0ABQ7QR09_PLUXY</name>
<evidence type="ECO:0000313" key="2">
    <source>
        <dbReference type="Proteomes" id="UP000823941"/>
    </source>
</evidence>
<reference evidence="1 2" key="1">
    <citation type="submission" date="2021-06" db="EMBL/GenBank/DDBJ databases">
        <title>A haploid diamondback moth (Plutella xylostella L.) genome assembly resolves 31 chromosomes and identifies a diamide resistance mutation.</title>
        <authorList>
            <person name="Ward C.M."/>
            <person name="Perry K.D."/>
            <person name="Baker G."/>
            <person name="Powis K."/>
            <person name="Heckel D.G."/>
            <person name="Baxter S.W."/>
        </authorList>
    </citation>
    <scope>NUCLEOTIDE SEQUENCE [LARGE SCALE GENOMIC DNA]</scope>
    <source>
        <strain evidence="1 2">LV</strain>
        <tissue evidence="1">Single pupa</tissue>
    </source>
</reference>
<evidence type="ECO:0000313" key="1">
    <source>
        <dbReference type="EMBL" id="KAG7307503.1"/>
    </source>
</evidence>
<organism evidence="1 2">
    <name type="scientific">Plutella xylostella</name>
    <name type="common">Diamondback moth</name>
    <name type="synonym">Plutella maculipennis</name>
    <dbReference type="NCBI Taxonomy" id="51655"/>
    <lineage>
        <taxon>Eukaryota</taxon>
        <taxon>Metazoa</taxon>
        <taxon>Ecdysozoa</taxon>
        <taxon>Arthropoda</taxon>
        <taxon>Hexapoda</taxon>
        <taxon>Insecta</taxon>
        <taxon>Pterygota</taxon>
        <taxon>Neoptera</taxon>
        <taxon>Endopterygota</taxon>
        <taxon>Lepidoptera</taxon>
        <taxon>Glossata</taxon>
        <taxon>Ditrysia</taxon>
        <taxon>Yponomeutoidea</taxon>
        <taxon>Plutellidae</taxon>
        <taxon>Plutella</taxon>
    </lineage>
</organism>
<comment type="caution">
    <text evidence="1">The sequence shown here is derived from an EMBL/GenBank/DDBJ whole genome shotgun (WGS) entry which is preliminary data.</text>
</comment>
<dbReference type="InterPro" id="IPR008972">
    <property type="entry name" value="Cupredoxin"/>
</dbReference>
<keyword evidence="2" id="KW-1185">Reference proteome</keyword>
<accession>A0ABQ7QR09</accession>
<protein>
    <submittedName>
        <fullName evidence="1">Uncharacterized protein</fullName>
    </submittedName>
</protein>
<sequence length="164" mass="18264">MFLELPLLIPTSENSLCTVVNKLYHVLNPLDAICNVERNDAVCVSNLKSSKPIDKAILQERPDVKIFLPFRFHFYKPQELFKENTYKNYLVGGMGGDHVLSLVDEISYVAPPSPPLSQMSELDPDLFCNGDNRPASCGVDCRCVHMIDVPLNSIVEIVLVDEGG</sequence>
<dbReference type="Gene3D" id="2.60.40.420">
    <property type="entry name" value="Cupredoxins - blue copper proteins"/>
    <property type="match status" value="1"/>
</dbReference>
<dbReference type="Proteomes" id="UP000823941">
    <property type="component" value="Chromosome 10"/>
</dbReference>
<proteinExistence type="predicted"/>
<gene>
    <name evidence="1" type="ORF">JYU34_007702</name>
</gene>
<dbReference type="EMBL" id="JAHIBW010000010">
    <property type="protein sequence ID" value="KAG7307503.1"/>
    <property type="molecule type" value="Genomic_DNA"/>
</dbReference>